<protein>
    <submittedName>
        <fullName evidence="2">Uncharacterized protein</fullName>
    </submittedName>
</protein>
<accession>A0A2P2QBI3</accession>
<reference evidence="2" key="1">
    <citation type="submission" date="2018-02" db="EMBL/GenBank/DDBJ databases">
        <title>Rhizophora mucronata_Transcriptome.</title>
        <authorList>
            <person name="Meera S.P."/>
            <person name="Sreeshan A."/>
            <person name="Augustine A."/>
        </authorList>
    </citation>
    <scope>NUCLEOTIDE SEQUENCE</scope>
    <source>
        <tissue evidence="2">Leaf</tissue>
    </source>
</reference>
<feature type="transmembrane region" description="Helical" evidence="1">
    <location>
        <begin position="6"/>
        <end position="27"/>
    </location>
</feature>
<dbReference type="AlphaFoldDB" id="A0A2P2QBI3"/>
<sequence>MPGFQVIASCLPFCILSCFVKHSFLLLSNKFNIRRTSGIRKMSCTALKYVF</sequence>
<name>A0A2P2QBI3_RHIMU</name>
<evidence type="ECO:0000313" key="2">
    <source>
        <dbReference type="EMBL" id="MBX64313.1"/>
    </source>
</evidence>
<dbReference type="EMBL" id="GGEC01083829">
    <property type="protein sequence ID" value="MBX64313.1"/>
    <property type="molecule type" value="Transcribed_RNA"/>
</dbReference>
<keyword evidence="1" id="KW-0472">Membrane</keyword>
<organism evidence="2">
    <name type="scientific">Rhizophora mucronata</name>
    <name type="common">Asiatic mangrove</name>
    <dbReference type="NCBI Taxonomy" id="61149"/>
    <lineage>
        <taxon>Eukaryota</taxon>
        <taxon>Viridiplantae</taxon>
        <taxon>Streptophyta</taxon>
        <taxon>Embryophyta</taxon>
        <taxon>Tracheophyta</taxon>
        <taxon>Spermatophyta</taxon>
        <taxon>Magnoliopsida</taxon>
        <taxon>eudicotyledons</taxon>
        <taxon>Gunneridae</taxon>
        <taxon>Pentapetalae</taxon>
        <taxon>rosids</taxon>
        <taxon>fabids</taxon>
        <taxon>Malpighiales</taxon>
        <taxon>Rhizophoraceae</taxon>
        <taxon>Rhizophora</taxon>
    </lineage>
</organism>
<evidence type="ECO:0000256" key="1">
    <source>
        <dbReference type="SAM" id="Phobius"/>
    </source>
</evidence>
<proteinExistence type="predicted"/>
<keyword evidence="1" id="KW-0812">Transmembrane</keyword>
<keyword evidence="1" id="KW-1133">Transmembrane helix</keyword>